<protein>
    <submittedName>
        <fullName evidence="1">Unannotated protein</fullName>
    </submittedName>
</protein>
<organism evidence="1">
    <name type="scientific">freshwater metagenome</name>
    <dbReference type="NCBI Taxonomy" id="449393"/>
    <lineage>
        <taxon>unclassified sequences</taxon>
        <taxon>metagenomes</taxon>
        <taxon>ecological metagenomes</taxon>
    </lineage>
</organism>
<dbReference type="EMBL" id="CAEZSR010000155">
    <property type="protein sequence ID" value="CAB4581252.1"/>
    <property type="molecule type" value="Genomic_DNA"/>
</dbReference>
<reference evidence="1" key="1">
    <citation type="submission" date="2020-05" db="EMBL/GenBank/DDBJ databases">
        <authorList>
            <person name="Chiriac C."/>
            <person name="Salcher M."/>
            <person name="Ghai R."/>
            <person name="Kavagutti S V."/>
        </authorList>
    </citation>
    <scope>NUCLEOTIDE SEQUENCE</scope>
</reference>
<evidence type="ECO:0000313" key="1">
    <source>
        <dbReference type="EMBL" id="CAB4581252.1"/>
    </source>
</evidence>
<sequence>MPEDRDDDLLDEIFGQLPVTTGQPAEMAVHLRRVLAYQPLDRIDPRQLLHTGST</sequence>
<dbReference type="AlphaFoldDB" id="A0A6J6EXA0"/>
<proteinExistence type="predicted"/>
<name>A0A6J6EXA0_9ZZZZ</name>
<gene>
    <name evidence="1" type="ORF">UFOPK1493_03103</name>
</gene>
<accession>A0A6J6EXA0</accession>